<feature type="region of interest" description="Disordered" evidence="1">
    <location>
        <begin position="68"/>
        <end position="92"/>
    </location>
</feature>
<dbReference type="Proteomes" id="UP000008311">
    <property type="component" value="Unassembled WGS sequence"/>
</dbReference>
<protein>
    <submittedName>
        <fullName evidence="3">Uncharacterized protein</fullName>
    </submittedName>
</protein>
<evidence type="ECO:0000313" key="3">
    <source>
        <dbReference type="EMBL" id="EEF33899.1"/>
    </source>
</evidence>
<evidence type="ECO:0000256" key="2">
    <source>
        <dbReference type="SAM" id="SignalP"/>
    </source>
</evidence>
<evidence type="ECO:0000256" key="1">
    <source>
        <dbReference type="SAM" id="MobiDB-lite"/>
    </source>
</evidence>
<feature type="signal peptide" evidence="2">
    <location>
        <begin position="1"/>
        <end position="26"/>
    </location>
</feature>
<sequence length="92" mass="10505">MNFPSSVLSILLLLSLFHLHPLPCLALRKLEDAQVVRYISSSDLEIFMKDFQSFGEGGHVHRKELHEVHSGPNPISNTIPQQKWATRLPRHP</sequence>
<keyword evidence="4" id="KW-1185">Reference proteome</keyword>
<feature type="compositionally biased region" description="Polar residues" evidence="1">
    <location>
        <begin position="73"/>
        <end position="84"/>
    </location>
</feature>
<reference evidence="4" key="1">
    <citation type="journal article" date="2010" name="Nat. Biotechnol.">
        <title>Draft genome sequence of the oilseed species Ricinus communis.</title>
        <authorList>
            <person name="Chan A.P."/>
            <person name="Crabtree J."/>
            <person name="Zhao Q."/>
            <person name="Lorenzi H."/>
            <person name="Orvis J."/>
            <person name="Puiu D."/>
            <person name="Melake-Berhan A."/>
            <person name="Jones K.M."/>
            <person name="Redman J."/>
            <person name="Chen G."/>
            <person name="Cahoon E.B."/>
            <person name="Gedil M."/>
            <person name="Stanke M."/>
            <person name="Haas B.J."/>
            <person name="Wortman J.R."/>
            <person name="Fraser-Liggett C.M."/>
            <person name="Ravel J."/>
            <person name="Rabinowicz P.D."/>
        </authorList>
    </citation>
    <scope>NUCLEOTIDE SEQUENCE [LARGE SCALE GENOMIC DNA]</scope>
    <source>
        <strain evidence="4">cv. Hale</strain>
    </source>
</reference>
<dbReference type="AlphaFoldDB" id="B9SR63"/>
<feature type="chain" id="PRO_5002891638" evidence="2">
    <location>
        <begin position="27"/>
        <end position="92"/>
    </location>
</feature>
<organism evidence="3 4">
    <name type="scientific">Ricinus communis</name>
    <name type="common">Castor bean</name>
    <dbReference type="NCBI Taxonomy" id="3988"/>
    <lineage>
        <taxon>Eukaryota</taxon>
        <taxon>Viridiplantae</taxon>
        <taxon>Streptophyta</taxon>
        <taxon>Embryophyta</taxon>
        <taxon>Tracheophyta</taxon>
        <taxon>Spermatophyta</taxon>
        <taxon>Magnoliopsida</taxon>
        <taxon>eudicotyledons</taxon>
        <taxon>Gunneridae</taxon>
        <taxon>Pentapetalae</taxon>
        <taxon>rosids</taxon>
        <taxon>fabids</taxon>
        <taxon>Malpighiales</taxon>
        <taxon>Euphorbiaceae</taxon>
        <taxon>Acalyphoideae</taxon>
        <taxon>Acalypheae</taxon>
        <taxon>Ricinus</taxon>
    </lineage>
</organism>
<evidence type="ECO:0000313" key="4">
    <source>
        <dbReference type="Proteomes" id="UP000008311"/>
    </source>
</evidence>
<dbReference type="EMBL" id="EQ974094">
    <property type="protein sequence ID" value="EEF33899.1"/>
    <property type="molecule type" value="Genomic_DNA"/>
</dbReference>
<name>B9SR63_RICCO</name>
<dbReference type="InParanoid" id="B9SR63"/>
<dbReference type="eggNOG" id="ENOG502SD2E">
    <property type="taxonomic scope" value="Eukaryota"/>
</dbReference>
<proteinExistence type="predicted"/>
<keyword evidence="2" id="KW-0732">Signal</keyword>
<accession>B9SR63</accession>
<gene>
    <name evidence="3" type="ORF">RCOM_1182700</name>
</gene>